<sequence length="385" mass="40997">MATVAARVRDRVEHFHAERLNGARGTRPFLQGRRPTAEDVVLTGNDYLALADDPRIAEAVAAAFSGARPPQQCVDQGRLGDRLARYTHAGAGIVCQSGWDANLGLLQAIADPQTPVYVDEKAHMSLRQGAAMAAAPIHLFRHHEPDHLRVQIGEHGPGIVAVDAICSTSGSHSPLTRLCEVCEESGSVLVVDESHSLGIDGPCGAGTVVGLGLVEQVAFRTASLAKAFAGRAGFIAVHDPDFVDYFRSASYPAVFSSALRSHDLAGLDATLDVVRTADHRRTRLHEISAAVREALAALGFDLAGSDSHIVSIPTGPDTHSLQVRDILERHGVLGAPFCAPATPPDRSLIRFSLRATLTDPQIQRILLACSEIRDRIGTAPPKPAH</sequence>
<dbReference type="RefSeq" id="WP_319944489.1">
    <property type="nucleotide sequence ID" value="NZ_WEGK01000002.1"/>
</dbReference>
<feature type="domain" description="Aminotransferase class I/classII large" evidence="7">
    <location>
        <begin position="41"/>
        <end position="366"/>
    </location>
</feature>
<dbReference type="Proteomes" id="UP000438448">
    <property type="component" value="Unassembled WGS sequence"/>
</dbReference>
<keyword evidence="4" id="KW-0663">Pyridoxal phosphate</keyword>
<dbReference type="GO" id="GO:0009102">
    <property type="term" value="P:biotin biosynthetic process"/>
    <property type="evidence" value="ECO:0007669"/>
    <property type="project" value="TreeGrafter"/>
</dbReference>
<evidence type="ECO:0000256" key="1">
    <source>
        <dbReference type="ARBA" id="ARBA00001933"/>
    </source>
</evidence>
<comment type="caution">
    <text evidence="8">The sequence shown here is derived from an EMBL/GenBank/DDBJ whole genome shotgun (WGS) entry which is preliminary data.</text>
</comment>
<dbReference type="InterPro" id="IPR015421">
    <property type="entry name" value="PyrdxlP-dep_Trfase_major"/>
</dbReference>
<evidence type="ECO:0000256" key="4">
    <source>
        <dbReference type="ARBA" id="ARBA00022898"/>
    </source>
</evidence>
<evidence type="ECO:0000313" key="9">
    <source>
        <dbReference type="Proteomes" id="UP000438448"/>
    </source>
</evidence>
<dbReference type="InterPro" id="IPR050087">
    <property type="entry name" value="AON_synthase_class-II"/>
</dbReference>
<keyword evidence="5 8" id="KW-0012">Acyltransferase</keyword>
<evidence type="ECO:0000256" key="2">
    <source>
        <dbReference type="ARBA" id="ARBA00013187"/>
    </source>
</evidence>
<evidence type="ECO:0000256" key="5">
    <source>
        <dbReference type="ARBA" id="ARBA00023315"/>
    </source>
</evidence>
<evidence type="ECO:0000313" key="8">
    <source>
        <dbReference type="EMBL" id="MQY17973.1"/>
    </source>
</evidence>
<gene>
    <name evidence="8" type="primary">cqsA</name>
    <name evidence="8" type="ORF">NRB20_10420</name>
</gene>
<dbReference type="GO" id="GO:0030170">
    <property type="term" value="F:pyridoxal phosphate binding"/>
    <property type="evidence" value="ECO:0007669"/>
    <property type="project" value="InterPro"/>
</dbReference>
<keyword evidence="3 8" id="KW-0808">Transferase</keyword>
<evidence type="ECO:0000259" key="7">
    <source>
        <dbReference type="Pfam" id="PF00155"/>
    </source>
</evidence>
<organism evidence="8 9">
    <name type="scientific">Nocardia macrotermitis</name>
    <dbReference type="NCBI Taxonomy" id="2585198"/>
    <lineage>
        <taxon>Bacteria</taxon>
        <taxon>Bacillati</taxon>
        <taxon>Actinomycetota</taxon>
        <taxon>Actinomycetes</taxon>
        <taxon>Mycobacteriales</taxon>
        <taxon>Nocardiaceae</taxon>
        <taxon>Nocardia</taxon>
    </lineage>
</organism>
<reference evidence="8 9" key="1">
    <citation type="submission" date="2019-10" db="EMBL/GenBank/DDBJ databases">
        <title>Nocardia macrotermitis sp. nov. and Nocardia aurantia sp. nov., isolated from the gut of fungus growing-termite Macrotermes natalensis.</title>
        <authorList>
            <person name="Benndorf R."/>
            <person name="Schwitalla J."/>
            <person name="Martin K."/>
            <person name="De Beer W."/>
            <person name="Kaster A.-K."/>
            <person name="Vollmers J."/>
            <person name="Poulsen M."/>
            <person name="Beemelmanns C."/>
        </authorList>
    </citation>
    <scope>NUCLEOTIDE SEQUENCE [LARGE SCALE GENOMIC DNA]</scope>
    <source>
        <strain evidence="8 9">RB20</strain>
    </source>
</reference>
<comment type="cofactor">
    <cofactor evidence="1">
        <name>pyridoxal 5'-phosphate</name>
        <dbReference type="ChEBI" id="CHEBI:597326"/>
    </cofactor>
</comment>
<dbReference type="EMBL" id="WEGK01000002">
    <property type="protein sequence ID" value="MQY17973.1"/>
    <property type="molecule type" value="Genomic_DNA"/>
</dbReference>
<accession>A0A7K0CX38</accession>
<dbReference type="InterPro" id="IPR015422">
    <property type="entry name" value="PyrdxlP-dep_Trfase_small"/>
</dbReference>
<dbReference type="SUPFAM" id="SSF53383">
    <property type="entry name" value="PLP-dependent transferases"/>
    <property type="match status" value="1"/>
</dbReference>
<protein>
    <recommendedName>
        <fullName evidence="2">8-amino-7-oxononanoate synthase</fullName>
        <ecNumber evidence="2">2.3.1.47</ecNumber>
    </recommendedName>
</protein>
<evidence type="ECO:0000256" key="3">
    <source>
        <dbReference type="ARBA" id="ARBA00022679"/>
    </source>
</evidence>
<dbReference type="GO" id="GO:0008710">
    <property type="term" value="F:8-amino-7-oxononanoate synthase activity"/>
    <property type="evidence" value="ECO:0007669"/>
    <property type="project" value="UniProtKB-EC"/>
</dbReference>
<dbReference type="PANTHER" id="PTHR13693:SF100">
    <property type="entry name" value="8-AMINO-7-OXONONANOATE SYNTHASE"/>
    <property type="match status" value="1"/>
</dbReference>
<dbReference type="Pfam" id="PF00155">
    <property type="entry name" value="Aminotran_1_2"/>
    <property type="match status" value="1"/>
</dbReference>
<dbReference type="InterPro" id="IPR004839">
    <property type="entry name" value="Aminotransferase_I/II_large"/>
</dbReference>
<dbReference type="Gene3D" id="3.90.1150.10">
    <property type="entry name" value="Aspartate Aminotransferase, domain 1"/>
    <property type="match status" value="1"/>
</dbReference>
<comment type="catalytic activity">
    <reaction evidence="6">
        <text>6-carboxyhexanoyl-[ACP] + L-alanine + H(+) = (8S)-8-amino-7-oxononanoate + holo-[ACP] + CO2</text>
        <dbReference type="Rhea" id="RHEA:42288"/>
        <dbReference type="Rhea" id="RHEA-COMP:9685"/>
        <dbReference type="Rhea" id="RHEA-COMP:9955"/>
        <dbReference type="ChEBI" id="CHEBI:15378"/>
        <dbReference type="ChEBI" id="CHEBI:16526"/>
        <dbReference type="ChEBI" id="CHEBI:57972"/>
        <dbReference type="ChEBI" id="CHEBI:64479"/>
        <dbReference type="ChEBI" id="CHEBI:78846"/>
        <dbReference type="ChEBI" id="CHEBI:149468"/>
        <dbReference type="EC" id="2.3.1.47"/>
    </reaction>
</comment>
<proteinExistence type="predicted"/>
<keyword evidence="9" id="KW-1185">Reference proteome</keyword>
<dbReference type="AlphaFoldDB" id="A0A7K0CX38"/>
<dbReference type="Gene3D" id="3.40.640.10">
    <property type="entry name" value="Type I PLP-dependent aspartate aminotransferase-like (Major domain)"/>
    <property type="match status" value="1"/>
</dbReference>
<dbReference type="InterPro" id="IPR015424">
    <property type="entry name" value="PyrdxlP-dep_Trfase"/>
</dbReference>
<evidence type="ECO:0000256" key="6">
    <source>
        <dbReference type="ARBA" id="ARBA00047715"/>
    </source>
</evidence>
<dbReference type="EC" id="2.3.1.47" evidence="2"/>
<name>A0A7K0CX38_9NOCA</name>
<dbReference type="PANTHER" id="PTHR13693">
    <property type="entry name" value="CLASS II AMINOTRANSFERASE/8-AMINO-7-OXONONANOATE SYNTHASE"/>
    <property type="match status" value="1"/>
</dbReference>